<evidence type="ECO:0000256" key="5">
    <source>
        <dbReference type="ARBA" id="ARBA00022692"/>
    </source>
</evidence>
<dbReference type="PANTHER" id="PTHR30627:SF2">
    <property type="entry name" value="PEPTIDOGLYCAN D,D-TRANSPEPTIDASE MRDA"/>
    <property type="match status" value="1"/>
</dbReference>
<dbReference type="InterPro" id="IPR001460">
    <property type="entry name" value="PCN-bd_Tpept"/>
</dbReference>
<keyword evidence="15" id="KW-1185">Reference proteome</keyword>
<feature type="transmembrane region" description="Helical" evidence="11">
    <location>
        <begin position="12"/>
        <end position="31"/>
    </location>
</feature>
<feature type="domain" description="Penicillin-binding protein dimerisation" evidence="13">
    <location>
        <begin position="504"/>
        <end position="657"/>
    </location>
</feature>
<dbReference type="SUPFAM" id="SSF56519">
    <property type="entry name" value="Penicillin binding protein dimerisation domain"/>
    <property type="match status" value="2"/>
</dbReference>
<dbReference type="InterPro" id="IPR050515">
    <property type="entry name" value="Beta-lactam/transpept"/>
</dbReference>
<dbReference type="InterPro" id="IPR036138">
    <property type="entry name" value="PBP_dimer_sf"/>
</dbReference>
<evidence type="ECO:0000256" key="6">
    <source>
        <dbReference type="ARBA" id="ARBA00022960"/>
    </source>
</evidence>
<comment type="caution">
    <text evidence="14">The sequence shown here is derived from an EMBL/GenBank/DDBJ whole genome shotgun (WGS) entry which is preliminary data.</text>
</comment>
<evidence type="ECO:0000256" key="1">
    <source>
        <dbReference type="ARBA" id="ARBA00004167"/>
    </source>
</evidence>
<dbReference type="Gene3D" id="3.90.1310.10">
    <property type="entry name" value="Penicillin-binding protein 2a (Domain 2)"/>
    <property type="match status" value="2"/>
</dbReference>
<evidence type="ECO:0000313" key="14">
    <source>
        <dbReference type="EMBL" id="MBS4537175.1"/>
    </source>
</evidence>
<evidence type="ECO:0000256" key="10">
    <source>
        <dbReference type="ARBA" id="ARBA00023316"/>
    </source>
</evidence>
<evidence type="ECO:0000256" key="9">
    <source>
        <dbReference type="ARBA" id="ARBA00023136"/>
    </source>
</evidence>
<feature type="domain" description="Penicillin-binding protein transpeptidase" evidence="12">
    <location>
        <begin position="717"/>
        <end position="1135"/>
    </location>
</feature>
<evidence type="ECO:0000256" key="8">
    <source>
        <dbReference type="ARBA" id="ARBA00022989"/>
    </source>
</evidence>
<comment type="similarity">
    <text evidence="3">Belongs to the transpeptidase family.</text>
</comment>
<dbReference type="EMBL" id="WSFT01000013">
    <property type="protein sequence ID" value="MBS4537175.1"/>
    <property type="molecule type" value="Genomic_DNA"/>
</dbReference>
<feature type="domain" description="Penicillin-binding protein dimerisation" evidence="13">
    <location>
        <begin position="55"/>
        <end position="111"/>
    </location>
</feature>
<dbReference type="InterPro" id="IPR005311">
    <property type="entry name" value="PBP_dimer"/>
</dbReference>
<dbReference type="InterPro" id="IPR012338">
    <property type="entry name" value="Beta-lactam/transpept-like"/>
</dbReference>
<dbReference type="PANTHER" id="PTHR30627">
    <property type="entry name" value="PEPTIDOGLYCAN D,D-TRANSPEPTIDASE"/>
    <property type="match status" value="1"/>
</dbReference>
<dbReference type="Gene3D" id="3.40.710.10">
    <property type="entry name" value="DD-peptidase/beta-lactamase superfamily"/>
    <property type="match status" value="1"/>
</dbReference>
<reference evidence="14" key="1">
    <citation type="submission" date="2019-12" db="EMBL/GenBank/DDBJ databases">
        <title>Clostridiaceae gen. nov. sp. nov., isolated from sediment in Xinjiang, China.</title>
        <authorList>
            <person name="Zhang R."/>
        </authorList>
    </citation>
    <scope>NUCLEOTIDE SEQUENCE</scope>
    <source>
        <strain evidence="14">D2Q-11</strain>
    </source>
</reference>
<evidence type="ECO:0000313" key="15">
    <source>
        <dbReference type="Proteomes" id="UP000724672"/>
    </source>
</evidence>
<dbReference type="GO" id="GO:0046677">
    <property type="term" value="P:response to antibiotic"/>
    <property type="evidence" value="ECO:0007669"/>
    <property type="project" value="UniProtKB-KW"/>
</dbReference>
<keyword evidence="10" id="KW-0961">Cell wall biogenesis/degradation</keyword>
<protein>
    <recommendedName>
        <fullName evidence="16">Penicillin-binding protein 2</fullName>
    </recommendedName>
</protein>
<dbReference type="Pfam" id="PF00905">
    <property type="entry name" value="Transpeptidase"/>
    <property type="match status" value="1"/>
</dbReference>
<dbReference type="RefSeq" id="WP_203365105.1">
    <property type="nucleotide sequence ID" value="NZ_WSFT01000013.1"/>
</dbReference>
<proteinExistence type="inferred from homology"/>
<evidence type="ECO:0000259" key="12">
    <source>
        <dbReference type="Pfam" id="PF00905"/>
    </source>
</evidence>
<comment type="subcellular location">
    <subcellularLocation>
        <location evidence="2">Cell membrane</location>
    </subcellularLocation>
    <subcellularLocation>
        <location evidence="1">Membrane</location>
        <topology evidence="1">Single-pass membrane protein</topology>
    </subcellularLocation>
</comment>
<evidence type="ECO:0000256" key="3">
    <source>
        <dbReference type="ARBA" id="ARBA00007171"/>
    </source>
</evidence>
<evidence type="ECO:0000259" key="13">
    <source>
        <dbReference type="Pfam" id="PF03717"/>
    </source>
</evidence>
<dbReference type="GO" id="GO:0071555">
    <property type="term" value="P:cell wall organization"/>
    <property type="evidence" value="ECO:0007669"/>
    <property type="project" value="TreeGrafter"/>
</dbReference>
<evidence type="ECO:0000256" key="4">
    <source>
        <dbReference type="ARBA" id="ARBA00022475"/>
    </source>
</evidence>
<dbReference type="GO" id="GO:0005886">
    <property type="term" value="C:plasma membrane"/>
    <property type="evidence" value="ECO:0007669"/>
    <property type="project" value="TreeGrafter"/>
</dbReference>
<dbReference type="AlphaFoldDB" id="A0A942UTJ8"/>
<evidence type="ECO:0008006" key="16">
    <source>
        <dbReference type="Google" id="ProtNLM"/>
    </source>
</evidence>
<gene>
    <name evidence="14" type="ORF">GOQ27_01800</name>
</gene>
<keyword evidence="8 11" id="KW-1133">Transmembrane helix</keyword>
<dbReference type="GO" id="GO:0008800">
    <property type="term" value="F:beta-lactamase activity"/>
    <property type="evidence" value="ECO:0007669"/>
    <property type="project" value="UniProtKB-EC"/>
</dbReference>
<keyword evidence="5 11" id="KW-0812">Transmembrane</keyword>
<dbReference type="SUPFAM" id="SSF56601">
    <property type="entry name" value="beta-lactamase/transpeptidase-like"/>
    <property type="match status" value="1"/>
</dbReference>
<keyword evidence="7" id="KW-0573">Peptidoglycan synthesis</keyword>
<keyword evidence="4" id="KW-1003">Cell membrane</keyword>
<sequence>MKKLLEKLKSRYSILMIVITLVFSLMLFKLAEITIIQGEYHRLNADTTKVKKLPTAAPRGLITDTYGRVLAENITSFSVQIMKDELIENDRNLTSLKILSLLEKQGETYNDEFPIILNSIDYKSDEDFLNSAVSLKDEITNLIIENNLLDNLLDKTYEHRTSYNDYKFSVASRALSILSDSKEIIEVPIKVEYTKDGISYQYKEGKKIDEWKNSQGLPKGDNPKGDVLRLLLKDTNRINTLINHPIVAKYAYELLNEKGLVNNFKLVDYQFLFDIEYKEVKKNLITEIEMDLMTLLDDGLTDEAKLDIFGETKKGLSEKDKLNLSKQIPKDYPLLYPKIDLKTSAKEDFITLLSYKGFKSFMSTTIDEENTVALGEELLKYIQNSGVVIPIVYSPEEGKVFKYTDTEKKDEFLSKYNLQTDISADGALDNFVKTHIIDNNKVKSAEGKSVTNTIFGKFITSDDIKFYSQSFLLNYINPKISTSKWEYTSIINKKTWIKGKKIDEYNDAKEVFDKLVIKYDVDLSESLSIYEKRFILLIADMLGKQGYRAYEPINIAYNVKDETIAMIKEQSRDLPGIKTAIEPMRYYPMGESAAHALGYLGKISQGPEIEKYINKLDYSRNDIIGKTGIEKEFEQFLKGEDGYRTVEVDAFGNTHRTIEGEAPIPGNNIQLTIDSDLQKIAEDSLKEAIEKIQVGGTYESEWGNHKYGKPYRNATSGSTVAIDVKTGEVLAIANYPSYDPNLFATGISANDYEKLKPENEKDYLAARPLNNLAIRGKMPPGSTFKMLTALAGLENGLNPYTKVNSLGYVKIGNTTQACWIWNDYRGTHGPTNMYEALRDSCNYYFYTLAAGRNLRTGQGLGLNVSIEDMQNMSKEFGFDEKTGIEIPEEISGSIPNEEDKLAVANRALRSFLLNRKDELIEGKNLNDKEIDELVNIFSEWASREDKMSVKEVIEGLKDLDIEEETQVYVLKDYLYYTYFRSAEFGLGDALSISIGQGENNYTTIQIANYVATLVNGGYKHEVSIIDDITSYDGKDVGYEKDKKVERIDIKDYKYLDDIKKGMLQVVEDGSVRGIFKDLPVKVGGKTGTAQAWGSYDNFAWFVGFAPYDNPEIAVATVIVQGGSGGNSAPVTRDIIAKYLGVNKEIKEMNIENKLMR</sequence>
<name>A0A942UTJ8_9FIRM</name>
<evidence type="ECO:0000256" key="2">
    <source>
        <dbReference type="ARBA" id="ARBA00004236"/>
    </source>
</evidence>
<keyword evidence="6" id="KW-0133">Cell shape</keyword>
<evidence type="ECO:0000256" key="7">
    <source>
        <dbReference type="ARBA" id="ARBA00022984"/>
    </source>
</evidence>
<accession>A0A942UTJ8</accession>
<dbReference type="Pfam" id="PF03717">
    <property type="entry name" value="PBP_dimer"/>
    <property type="match status" value="2"/>
</dbReference>
<dbReference type="GO" id="GO:0008658">
    <property type="term" value="F:penicillin binding"/>
    <property type="evidence" value="ECO:0007669"/>
    <property type="project" value="InterPro"/>
</dbReference>
<dbReference type="Proteomes" id="UP000724672">
    <property type="component" value="Unassembled WGS sequence"/>
</dbReference>
<keyword evidence="9 11" id="KW-0472">Membrane</keyword>
<evidence type="ECO:0000256" key="11">
    <source>
        <dbReference type="SAM" id="Phobius"/>
    </source>
</evidence>
<organism evidence="14 15">
    <name type="scientific">Anaeromonas frigoriresistens</name>
    <dbReference type="NCBI Taxonomy" id="2683708"/>
    <lineage>
        <taxon>Bacteria</taxon>
        <taxon>Bacillati</taxon>
        <taxon>Bacillota</taxon>
        <taxon>Tissierellia</taxon>
        <taxon>Tissierellales</taxon>
        <taxon>Thermohalobacteraceae</taxon>
        <taxon>Anaeromonas</taxon>
    </lineage>
</organism>